<feature type="transmembrane region" description="Helical" evidence="2">
    <location>
        <begin position="186"/>
        <end position="213"/>
    </location>
</feature>
<evidence type="ECO:0000256" key="2">
    <source>
        <dbReference type="SAM" id="Phobius"/>
    </source>
</evidence>
<proteinExistence type="predicted"/>
<feature type="compositionally biased region" description="Polar residues" evidence="1">
    <location>
        <begin position="11"/>
        <end position="27"/>
    </location>
</feature>
<keyword evidence="2" id="KW-1133">Transmembrane helix</keyword>
<name>A0A197JRJ4_9FUNG</name>
<dbReference type="Proteomes" id="UP000078512">
    <property type="component" value="Unassembled WGS sequence"/>
</dbReference>
<feature type="compositionally biased region" description="Low complexity" evidence="1">
    <location>
        <begin position="469"/>
        <end position="501"/>
    </location>
</feature>
<keyword evidence="2" id="KW-0812">Transmembrane</keyword>
<feature type="compositionally biased region" description="Polar residues" evidence="1">
    <location>
        <begin position="509"/>
        <end position="521"/>
    </location>
</feature>
<evidence type="ECO:0000256" key="1">
    <source>
        <dbReference type="SAM" id="MobiDB-lite"/>
    </source>
</evidence>
<evidence type="ECO:0000313" key="3">
    <source>
        <dbReference type="EMBL" id="OAQ27076.1"/>
    </source>
</evidence>
<feature type="region of interest" description="Disordered" evidence="1">
    <location>
        <begin position="1"/>
        <end position="27"/>
    </location>
</feature>
<dbReference type="EMBL" id="KV442060">
    <property type="protein sequence ID" value="OAQ27076.1"/>
    <property type="molecule type" value="Genomic_DNA"/>
</dbReference>
<feature type="region of interest" description="Disordered" evidence="1">
    <location>
        <begin position="323"/>
        <end position="607"/>
    </location>
</feature>
<feature type="compositionally biased region" description="Basic and acidic residues" evidence="1">
    <location>
        <begin position="345"/>
        <end position="357"/>
    </location>
</feature>
<gene>
    <name evidence="3" type="ORF">K457DRAFT_21514</name>
</gene>
<feature type="compositionally biased region" description="Low complexity" evidence="1">
    <location>
        <begin position="375"/>
        <end position="393"/>
    </location>
</feature>
<sequence>MPSGAIPPLRQMTSQSPTGSKQLPSPPCTSWRTYPLNPRDLHRLTRVGGPTEIVFHIVQTGISLFALCNIISTIHFQLIDGYFSPTAWFLLLACLFSITTAVGYALLAWWTRTASVQEEIKMSVRLAHAAAIEAAHVQAQVQAHAAQGNTRASSSSLWSLAEKSNSPINSSNGALTPNRRSRILRISAFVLCPLPRVCILLGLVALTLLASILQGYRIRKGTRCSLYDESLRGFCRSTKSAVGAVFLESVLWLCWFAFWFFVSFHKTPGPDEVEIDDDGCSVVRMGLSQHTVAPTAGTTNGIGGGRRGDSDLELTMMPSAPVQWSHPGNVYSPATPTPTAAVGWHDSRQGDLDEHRKQSCRPLPTPEKGVQESRSPSSSSSSSLPSLSSSSSSTLHPDGRTMQQQRKQDKRQALPSTSAAATAGTEVLPPSSRARKAHPPAPPRINIMSAVPKVATKFEGPRTRGGHHSGPSSTSPVSSFSVRMPDTSKMSPSSHSNSRNSILVPVPAMTSQQSNRMSRSFSADVPLDSSNSQGRSTASLSPAAPTTATTRPRSISLGPSGAKAAISLLRPPPCPLPSATNNTKNSTMSNNSGNSEMGGKFGRNRPNSSEFVLLSLQDQQKVDLYWEGQLPYPPPPPLSPTSPSVGAFFVNLEDSEKERVLTGNRVSFQLRQAQVRSSTQ</sequence>
<feature type="compositionally biased region" description="Low complexity" evidence="1">
    <location>
        <begin position="535"/>
        <end position="554"/>
    </location>
</feature>
<keyword evidence="2" id="KW-0472">Membrane</keyword>
<dbReference type="OrthoDB" id="2420318at2759"/>
<dbReference type="AlphaFoldDB" id="A0A197JRJ4"/>
<accession>A0A197JRJ4</accession>
<evidence type="ECO:0000313" key="4">
    <source>
        <dbReference type="Proteomes" id="UP000078512"/>
    </source>
</evidence>
<feature type="transmembrane region" description="Helical" evidence="2">
    <location>
        <begin position="53"/>
        <end position="76"/>
    </location>
</feature>
<keyword evidence="4" id="KW-1185">Reference proteome</keyword>
<protein>
    <submittedName>
        <fullName evidence="3">Uncharacterized protein</fullName>
    </submittedName>
</protein>
<reference evidence="3 4" key="1">
    <citation type="submission" date="2016-05" db="EMBL/GenBank/DDBJ databases">
        <title>Genome sequencing reveals origins of a unique bacterial endosymbiosis in the earliest lineages of terrestrial Fungi.</title>
        <authorList>
            <consortium name="DOE Joint Genome Institute"/>
            <person name="Uehling J."/>
            <person name="Gryganskyi A."/>
            <person name="Hameed K."/>
            <person name="Tschaplinski T."/>
            <person name="Misztal P."/>
            <person name="Wu S."/>
            <person name="Desiro A."/>
            <person name="Vande Pol N."/>
            <person name="Du Z.-Y."/>
            <person name="Zienkiewicz A."/>
            <person name="Zienkiewicz K."/>
            <person name="Morin E."/>
            <person name="Tisserant E."/>
            <person name="Splivallo R."/>
            <person name="Hainaut M."/>
            <person name="Henrissat B."/>
            <person name="Ohm R."/>
            <person name="Kuo A."/>
            <person name="Yan J."/>
            <person name="Lipzen A."/>
            <person name="Nolan M."/>
            <person name="Labutti K."/>
            <person name="Barry K."/>
            <person name="Goldstein A."/>
            <person name="Labbe J."/>
            <person name="Schadt C."/>
            <person name="Tuskan G."/>
            <person name="Grigoriev I."/>
            <person name="Martin F."/>
            <person name="Vilgalys R."/>
            <person name="Bonito G."/>
        </authorList>
    </citation>
    <scope>NUCLEOTIDE SEQUENCE [LARGE SCALE GENOMIC DNA]</scope>
    <source>
        <strain evidence="3 4">AG-77</strain>
    </source>
</reference>
<feature type="transmembrane region" description="Helical" evidence="2">
    <location>
        <begin position="88"/>
        <end position="110"/>
    </location>
</feature>
<organism evidence="3 4">
    <name type="scientific">Linnemannia elongata AG-77</name>
    <dbReference type="NCBI Taxonomy" id="1314771"/>
    <lineage>
        <taxon>Eukaryota</taxon>
        <taxon>Fungi</taxon>
        <taxon>Fungi incertae sedis</taxon>
        <taxon>Mucoromycota</taxon>
        <taxon>Mortierellomycotina</taxon>
        <taxon>Mortierellomycetes</taxon>
        <taxon>Mortierellales</taxon>
        <taxon>Mortierellaceae</taxon>
        <taxon>Linnemannia</taxon>
    </lineage>
</organism>
<feature type="compositionally biased region" description="Low complexity" evidence="1">
    <location>
        <begin position="577"/>
        <end position="595"/>
    </location>
</feature>